<evidence type="ECO:0008006" key="4">
    <source>
        <dbReference type="Google" id="ProtNLM"/>
    </source>
</evidence>
<gene>
    <name evidence="2" type="ORF">SAMN04488081_0371</name>
</gene>
<dbReference type="RefSeq" id="WP_076569430.1">
    <property type="nucleotide sequence ID" value="NZ_FNOS01000001.1"/>
</dbReference>
<evidence type="ECO:0000313" key="2">
    <source>
        <dbReference type="EMBL" id="SDX39038.1"/>
    </source>
</evidence>
<dbReference type="Proteomes" id="UP000198647">
    <property type="component" value="Unassembled WGS sequence"/>
</dbReference>
<protein>
    <recommendedName>
        <fullName evidence="4">Group-specific protein</fullName>
    </recommendedName>
</protein>
<feature type="transmembrane region" description="Helical" evidence="1">
    <location>
        <begin position="38"/>
        <end position="59"/>
    </location>
</feature>
<dbReference type="EMBL" id="FNOS01000001">
    <property type="protein sequence ID" value="SDX39038.1"/>
    <property type="molecule type" value="Genomic_DNA"/>
</dbReference>
<keyword evidence="3" id="KW-1185">Reference proteome</keyword>
<keyword evidence="1" id="KW-0472">Membrane</keyword>
<accession>A0A1H3BBG8</accession>
<evidence type="ECO:0000256" key="1">
    <source>
        <dbReference type="SAM" id="Phobius"/>
    </source>
</evidence>
<evidence type="ECO:0000313" key="3">
    <source>
        <dbReference type="Proteomes" id="UP000198647"/>
    </source>
</evidence>
<comment type="caution">
    <text evidence="2">The sequence shown here is derived from an EMBL/GenBank/DDBJ whole genome shotgun (WGS) entry which is preliminary data.</text>
</comment>
<reference evidence="2 3" key="1">
    <citation type="submission" date="2016-10" db="EMBL/GenBank/DDBJ databases">
        <authorList>
            <person name="Varghese N."/>
            <person name="Submissions S."/>
        </authorList>
    </citation>
    <scope>NUCLEOTIDE SEQUENCE [LARGE SCALE GENOMIC DNA]</scope>
    <source>
        <strain evidence="2 3">DSM 20748</strain>
    </source>
</reference>
<sequence length="61" mass="6851">MNKEEEILEELKKTNHLLEAQKDEVTPFQAVMDMVRSLLIGIFIVGPVLALILAFVNIIGD</sequence>
<keyword evidence="1" id="KW-1133">Transmembrane helix</keyword>
<keyword evidence="1" id="KW-0812">Transmembrane</keyword>
<proteinExistence type="predicted"/>
<name>A0A1H3BBG8_9BACI</name>
<organism evidence="2 3">
    <name type="scientific">Salimicrobium album</name>
    <dbReference type="NCBI Taxonomy" id="50717"/>
    <lineage>
        <taxon>Bacteria</taxon>
        <taxon>Bacillati</taxon>
        <taxon>Bacillota</taxon>
        <taxon>Bacilli</taxon>
        <taxon>Bacillales</taxon>
        <taxon>Bacillaceae</taxon>
        <taxon>Salimicrobium</taxon>
    </lineage>
</organism>